<accession>A0A098RZK0</accession>
<feature type="signal peptide" evidence="1">
    <location>
        <begin position="1"/>
        <end position="23"/>
    </location>
</feature>
<dbReference type="OrthoDB" id="9807496at2"/>
<evidence type="ECO:0000313" key="2">
    <source>
        <dbReference type="EMBL" id="KGE84988.1"/>
    </source>
</evidence>
<dbReference type="EMBL" id="JPOS01000098">
    <property type="protein sequence ID" value="KGE84988.1"/>
    <property type="molecule type" value="Genomic_DNA"/>
</dbReference>
<sequence length="1373" mass="151214">MRAMRKILFTLLGAVLSVAVASAHVNPERENAPNNNNDQVSFRSNCDVAKAQRDQAVNNVRARLTTGGDVWWDGNDGRYVVPKVPPGEPEVSSIFAGAVWLGGVDAAGNLKLAAQTYGRSSGATDFWSGPLTPLNAENPGETDQETCSNWDAFFVVTGDEIDEHLRLYNESIENGTPYEASQIPSGVRGWPGRGNPYFFDVNGFELPNTAQGLAGFADQDADGLYNPLNGDFPIIEIRGCPDPQYPDEMIFWIYNDNGNVHTQSNADPIRMEIQVQAFGYATNDELNDMTFQRYKLINRALEPIDSTFFAMWVDPDLGCYTDDFIGCDTVRSLGYVYNEDALDGQTGCTCPGGVNTYCDEIPLLGVDYFRGPLAPVRFGENGELIPIEVGENPDTAIELGMSSFTYYNNGGLPGTPPGTSDPGQPIEYYRYLTGHWRDGTPFTYGGEAYQDGTEPIDYAYTEAPDDVDGWSMCTANVTLGQDRRTIQASGPFLLSPGAVNELIIGVVWVADQPYPCPSIRQLQQADDIAQALFDNCFDIVDGPDAPDIDIIELDEELILVLTNDEVQSNNAFEAYAERGLEIPETVEDSLYVFEGYKIYQVAGPNVGLTPENVNNPSLVRLIAQVDITNGVDRLFNWVSVDNPTGEPYYVPELQVEGRNRGIQHTFRVTEDAFAEGARSLINHKQYYFVAVAYAYNEYEPFDPETVLGQPEPYLEGRGNIGPNGDGLPYTAIPRPIIYQDLNAAYGDGAIITRIDGVGAGRNFLDLSEETHAGMEEAFADGESYKENLVYAPGAGPIEILIYNPLDVVDGEFEIEFMDSNMDDETLEDDARWVLRNLGDGTEIMSARTIEVLNEQIIAEFGFSVNIGQVAEPGEQETEENGYIGFDIEYERGNAANPWVAYIPENFDLTGGQAGFGNSQLFDYMSTADGERDAAIDPDGGLTQFGEAPLMPYYLLDWTARGEFQLPFISPVWANNSGSGIVRNQMDLEDLNNVDIVFTPNKDLWSRCVVIETANRFYTESGFTTQGNVNQFDLRAAPSVGKEAGPDGLPIPDEDGNGMGWFPGYAIDVETGQRLNIFFGENSVYRPDNPLLADTAVTFTDGNNGADMMFNPSSQIVIPEVANLGLLPVYAGGQHMIYVTKTPYDSCASFRDNFEPSPLPLSKVRSVREITWAGLMIGNNDFPFTNYQQGLIPGGEEVRVKLRVTNPYQVEVDVDNIDGDQRTGTGENNYHPKYQFSIEGAAPTELDEEGIADALEDILVVPNPYYGFSDYETSQFTTTVKITNLPEKCVVTIYTLEGKFIRQYNRDEIGTIPEGGNRAVERNQVTPALEWDLNNSKGIPVASGVYLIHVAAEGLGERTIKWFGVNRQFDPSGL</sequence>
<evidence type="ECO:0000313" key="3">
    <source>
        <dbReference type="Proteomes" id="UP000029736"/>
    </source>
</evidence>
<evidence type="ECO:0000256" key="1">
    <source>
        <dbReference type="SAM" id="SignalP"/>
    </source>
</evidence>
<dbReference type="STRING" id="1524460.IX84_30715"/>
<keyword evidence="1" id="KW-0732">Signal</keyword>
<gene>
    <name evidence="2" type="ORF">IX84_30715</name>
</gene>
<dbReference type="Proteomes" id="UP000029736">
    <property type="component" value="Unassembled WGS sequence"/>
</dbReference>
<protein>
    <recommendedName>
        <fullName evidence="4">T9SS C-terminal target domain-containing protein</fullName>
    </recommendedName>
</protein>
<keyword evidence="3" id="KW-1185">Reference proteome</keyword>
<proteinExistence type="predicted"/>
<name>A0A098RZK0_9BACT</name>
<reference evidence="2 3" key="1">
    <citation type="journal article" date="2014" name="Int. J. Syst. Evol. Microbiol.">
        <title>Phaeodactylibacter xiamenensis gen. nov., sp. nov., a member of the family Saprospiraceae isolated from the marine alga Phaeodactylum tricornutum.</title>
        <authorList>
            <person name="Chen Z.Jr."/>
            <person name="Lei X."/>
            <person name="Lai Q."/>
            <person name="Li Y."/>
            <person name="Zhang B."/>
            <person name="Zhang J."/>
            <person name="Zhang H."/>
            <person name="Yang L."/>
            <person name="Zheng W."/>
            <person name="Tian Y."/>
            <person name="Yu Z."/>
            <person name="Xu H.Jr."/>
            <person name="Zheng T."/>
        </authorList>
    </citation>
    <scope>NUCLEOTIDE SEQUENCE [LARGE SCALE GENOMIC DNA]</scope>
    <source>
        <strain evidence="2 3">KD52</strain>
    </source>
</reference>
<feature type="chain" id="PRO_5001947394" description="T9SS C-terminal target domain-containing protein" evidence="1">
    <location>
        <begin position="24"/>
        <end position="1373"/>
    </location>
</feature>
<dbReference type="Gene3D" id="2.60.40.4070">
    <property type="match status" value="1"/>
</dbReference>
<comment type="caution">
    <text evidence="2">The sequence shown here is derived from an EMBL/GenBank/DDBJ whole genome shotgun (WGS) entry which is preliminary data.</text>
</comment>
<evidence type="ECO:0008006" key="4">
    <source>
        <dbReference type="Google" id="ProtNLM"/>
    </source>
</evidence>
<organism evidence="2 3">
    <name type="scientific">Phaeodactylibacter xiamenensis</name>
    <dbReference type="NCBI Taxonomy" id="1524460"/>
    <lineage>
        <taxon>Bacteria</taxon>
        <taxon>Pseudomonadati</taxon>
        <taxon>Bacteroidota</taxon>
        <taxon>Saprospiria</taxon>
        <taxon>Saprospirales</taxon>
        <taxon>Haliscomenobacteraceae</taxon>
        <taxon>Phaeodactylibacter</taxon>
    </lineage>
</organism>